<evidence type="ECO:0000313" key="3">
    <source>
        <dbReference type="Proteomes" id="UP000293638"/>
    </source>
</evidence>
<keyword evidence="3" id="KW-1185">Reference proteome</keyword>
<comment type="caution">
    <text evidence="2">The sequence shown here is derived from an EMBL/GenBank/DDBJ whole genome shotgun (WGS) entry which is preliminary data.</text>
</comment>
<proteinExistence type="predicted"/>
<reference evidence="2 3" key="1">
    <citation type="submission" date="2019-02" db="EMBL/GenBank/DDBJ databases">
        <title>Genomic Encyclopedia of Type Strains, Phase IV (KMG-IV): sequencing the most valuable type-strain genomes for metagenomic binning, comparative biology and taxonomic classification.</title>
        <authorList>
            <person name="Goeker M."/>
        </authorList>
    </citation>
    <scope>NUCLEOTIDE SEQUENCE [LARGE SCALE GENOMIC DNA]</scope>
    <source>
        <strain evidence="2 3">DSM 45622</strain>
    </source>
</reference>
<keyword evidence="1" id="KW-0472">Membrane</keyword>
<name>A0A4Q7NT55_9ACTN</name>
<dbReference type="AlphaFoldDB" id="A0A4Q7NT55"/>
<evidence type="ECO:0000313" key="2">
    <source>
        <dbReference type="EMBL" id="RZS90287.1"/>
    </source>
</evidence>
<keyword evidence="1" id="KW-1133">Transmembrane helix</keyword>
<sequence>MPESSRRAVMMMLEVVTVAVFAVLVATGKIAG</sequence>
<dbReference type="Proteomes" id="UP000293638">
    <property type="component" value="Unassembled WGS sequence"/>
</dbReference>
<protein>
    <submittedName>
        <fullName evidence="2">Uncharacterized protein</fullName>
    </submittedName>
</protein>
<evidence type="ECO:0000256" key="1">
    <source>
        <dbReference type="SAM" id="Phobius"/>
    </source>
</evidence>
<feature type="transmembrane region" description="Helical" evidence="1">
    <location>
        <begin position="12"/>
        <end position="31"/>
    </location>
</feature>
<accession>A0A4Q7NT55</accession>
<gene>
    <name evidence="2" type="ORF">EV189_2071</name>
</gene>
<organism evidence="2 3">
    <name type="scientific">Motilibacter rhizosphaerae</name>
    <dbReference type="NCBI Taxonomy" id="598652"/>
    <lineage>
        <taxon>Bacteria</taxon>
        <taxon>Bacillati</taxon>
        <taxon>Actinomycetota</taxon>
        <taxon>Actinomycetes</taxon>
        <taxon>Motilibacterales</taxon>
        <taxon>Motilibacteraceae</taxon>
        <taxon>Motilibacter</taxon>
    </lineage>
</organism>
<dbReference type="EMBL" id="SGXD01000002">
    <property type="protein sequence ID" value="RZS90287.1"/>
    <property type="molecule type" value="Genomic_DNA"/>
</dbReference>
<keyword evidence="1" id="KW-0812">Transmembrane</keyword>